<dbReference type="EMBL" id="JAVEPI010000004">
    <property type="protein sequence ID" value="KAK1442429.1"/>
    <property type="molecule type" value="Genomic_DNA"/>
</dbReference>
<gene>
    <name evidence="4" type="ORF">BgAZ_404590</name>
</gene>
<keyword evidence="4" id="KW-0645">Protease</keyword>
<feature type="signal peptide" evidence="3">
    <location>
        <begin position="1"/>
        <end position="26"/>
    </location>
</feature>
<dbReference type="Pfam" id="PF00574">
    <property type="entry name" value="CLP_protease"/>
    <property type="match status" value="1"/>
</dbReference>
<proteinExistence type="inferred from homology"/>
<evidence type="ECO:0000256" key="1">
    <source>
        <dbReference type="ARBA" id="ARBA00007039"/>
    </source>
</evidence>
<keyword evidence="5" id="KW-1185">Reference proteome</keyword>
<dbReference type="InterPro" id="IPR001907">
    <property type="entry name" value="ClpP"/>
</dbReference>
<comment type="caution">
    <text evidence="4">The sequence shown here is derived from an EMBL/GenBank/DDBJ whole genome shotgun (WGS) entry which is preliminary data.</text>
</comment>
<dbReference type="InterPro" id="IPR023562">
    <property type="entry name" value="ClpP/TepA"/>
</dbReference>
<dbReference type="GO" id="GO:0009368">
    <property type="term" value="C:endopeptidase Clp complex"/>
    <property type="evidence" value="ECO:0007669"/>
    <property type="project" value="TreeGrafter"/>
</dbReference>
<dbReference type="PRINTS" id="PR00127">
    <property type="entry name" value="CLPPROTEASEP"/>
</dbReference>
<organism evidence="4 5">
    <name type="scientific">Babesia gibsoni</name>
    <dbReference type="NCBI Taxonomy" id="33632"/>
    <lineage>
        <taxon>Eukaryota</taxon>
        <taxon>Sar</taxon>
        <taxon>Alveolata</taxon>
        <taxon>Apicomplexa</taxon>
        <taxon>Aconoidasida</taxon>
        <taxon>Piroplasmida</taxon>
        <taxon>Babesiidae</taxon>
        <taxon>Babesia</taxon>
    </lineage>
</organism>
<accession>A0AAD8PD68</accession>
<dbReference type="InterPro" id="IPR029045">
    <property type="entry name" value="ClpP/crotonase-like_dom_sf"/>
</dbReference>
<dbReference type="GO" id="GO:0004176">
    <property type="term" value="F:ATP-dependent peptidase activity"/>
    <property type="evidence" value="ECO:0007669"/>
    <property type="project" value="InterPro"/>
</dbReference>
<protein>
    <recommendedName>
        <fullName evidence="2">ATP-dependent Clp protease proteolytic subunit</fullName>
    </recommendedName>
</protein>
<dbReference type="GO" id="GO:0006515">
    <property type="term" value="P:protein quality control for misfolded or incompletely synthesized proteins"/>
    <property type="evidence" value="ECO:0007669"/>
    <property type="project" value="TreeGrafter"/>
</dbReference>
<evidence type="ECO:0000256" key="3">
    <source>
        <dbReference type="SAM" id="SignalP"/>
    </source>
</evidence>
<dbReference type="Gene3D" id="3.90.226.10">
    <property type="entry name" value="2-enoyl-CoA Hydratase, Chain A, domain 1"/>
    <property type="match status" value="1"/>
</dbReference>
<keyword evidence="3" id="KW-0732">Signal</keyword>
<evidence type="ECO:0000256" key="2">
    <source>
        <dbReference type="RuleBase" id="RU003567"/>
    </source>
</evidence>
<comment type="similarity">
    <text evidence="1 2">Belongs to the peptidase S14 family.</text>
</comment>
<feature type="chain" id="PRO_5042083347" description="ATP-dependent Clp protease proteolytic subunit" evidence="3">
    <location>
        <begin position="27"/>
        <end position="299"/>
    </location>
</feature>
<dbReference type="PANTHER" id="PTHR10381">
    <property type="entry name" value="ATP-DEPENDENT CLP PROTEASE PROTEOLYTIC SUBUNIT"/>
    <property type="match status" value="1"/>
</dbReference>
<dbReference type="SUPFAM" id="SSF52096">
    <property type="entry name" value="ClpP/crotonase"/>
    <property type="match status" value="1"/>
</dbReference>
<reference evidence="4" key="1">
    <citation type="submission" date="2023-08" db="EMBL/GenBank/DDBJ databases">
        <title>Draft sequence of the Babesia gibsoni genome.</title>
        <authorList>
            <person name="Yamagishi J.Y."/>
            <person name="Xuan X.X."/>
        </authorList>
    </citation>
    <scope>NUCLEOTIDE SEQUENCE</scope>
    <source>
        <strain evidence="4">Azabu</strain>
    </source>
</reference>
<evidence type="ECO:0000313" key="5">
    <source>
        <dbReference type="Proteomes" id="UP001230268"/>
    </source>
</evidence>
<name>A0AAD8PD68_BABGI</name>
<keyword evidence="4" id="KW-0378">Hydrolase</keyword>
<dbReference type="GO" id="GO:0051117">
    <property type="term" value="F:ATPase binding"/>
    <property type="evidence" value="ECO:0007669"/>
    <property type="project" value="TreeGrafter"/>
</dbReference>
<dbReference type="GO" id="GO:0004252">
    <property type="term" value="F:serine-type endopeptidase activity"/>
    <property type="evidence" value="ECO:0007669"/>
    <property type="project" value="InterPro"/>
</dbReference>
<sequence length="299" mass="32991">MIANLVCAFVTLFISLPLFTNERATSTRICNNRSSADGIHALWSPCGNAGRSGVVKGPDCSYIGNRNRLAFVTRKSEARHCNYQPHYKANSLALGAGNKNKAPDLSSTLLSERIIFLGYPIHSTVAHLVISQLLYLDNVSQKPIKIYINCADEEVEEDPALRPEIDALNIVDVMRYVKSDIITVNFGKVGFAHILFIAIQAYGSAALILSAGTPGKRFVLPRSFTAVRQPSASLEMMQAEDLRIYSKEILKAREEFVKELAKCCNKPQSTILDTIKRGAYFDAEETIAYGLADKVLNDN</sequence>
<dbReference type="AlphaFoldDB" id="A0AAD8PD68"/>
<dbReference type="PANTHER" id="PTHR10381:SF11">
    <property type="entry name" value="ATP-DEPENDENT CLP PROTEASE PROTEOLYTIC SUBUNIT, MITOCHONDRIAL"/>
    <property type="match status" value="1"/>
</dbReference>
<evidence type="ECO:0000313" key="4">
    <source>
        <dbReference type="EMBL" id="KAK1442429.1"/>
    </source>
</evidence>
<dbReference type="CDD" id="cd07017">
    <property type="entry name" value="S14_ClpP_2"/>
    <property type="match status" value="1"/>
</dbReference>
<dbReference type="Proteomes" id="UP001230268">
    <property type="component" value="Unassembled WGS sequence"/>
</dbReference>